<dbReference type="InterPro" id="IPR029062">
    <property type="entry name" value="Class_I_gatase-like"/>
</dbReference>
<dbReference type="Proteomes" id="UP000316256">
    <property type="component" value="Unassembled WGS sequence"/>
</dbReference>
<protein>
    <recommendedName>
        <fullName evidence="1">Biotin-protein ligase N-terminal domain-containing protein</fullName>
    </recommendedName>
</protein>
<dbReference type="Pfam" id="PF09825">
    <property type="entry name" value="BPL_N"/>
    <property type="match status" value="1"/>
</dbReference>
<name>A0A541B861_9NOCA</name>
<sequence length="243" mass="25534">MGAAGATAALGVSRIEQPDERPVALVYRGPAACSGCAESVANLLESAPNPMRAVYCGPNEDVDVTPDTLAGALVYAQPGGGVVGPAWQRTRSYAPHLREWVSAGGNYLGFCLGGYLAANDPGYDLFPGRVRQYIATDGATIDDTADTIVAVRWRDRPRHMFFQDGAAFSVPGDDWAAVGGTALARYPNDVVAAAVTPYGSGRVGVVGPHPETDETWYRGPGLTNPDGIRFDLGHDLIATTLAR</sequence>
<reference evidence="2 3" key="1">
    <citation type="submission" date="2019-06" db="EMBL/GenBank/DDBJ databases">
        <title>Rhodococcus spaelei sp. nov., isolated from a cave.</title>
        <authorList>
            <person name="Lee S.D."/>
        </authorList>
    </citation>
    <scope>NUCLEOTIDE SEQUENCE [LARGE SCALE GENOMIC DNA]</scope>
    <source>
        <strain evidence="2 3">C9-5</strain>
    </source>
</reference>
<feature type="domain" description="Biotin-protein ligase N-terminal" evidence="1">
    <location>
        <begin position="25"/>
        <end position="120"/>
    </location>
</feature>
<dbReference type="OrthoDB" id="20888at2"/>
<evidence type="ECO:0000313" key="3">
    <source>
        <dbReference type="Proteomes" id="UP000316256"/>
    </source>
</evidence>
<gene>
    <name evidence="2" type="ORF">FK531_15330</name>
</gene>
<evidence type="ECO:0000313" key="2">
    <source>
        <dbReference type="EMBL" id="TQF68490.1"/>
    </source>
</evidence>
<proteinExistence type="predicted"/>
<dbReference type="AlphaFoldDB" id="A0A541B861"/>
<dbReference type="InterPro" id="IPR019197">
    <property type="entry name" value="Biotin-prot_ligase_N"/>
</dbReference>
<dbReference type="SUPFAM" id="SSF52317">
    <property type="entry name" value="Class I glutamine amidotransferase-like"/>
    <property type="match status" value="1"/>
</dbReference>
<keyword evidence="3" id="KW-1185">Reference proteome</keyword>
<accession>A0A541B861</accession>
<organism evidence="2 3">
    <name type="scientific">Rhodococcus spelaei</name>
    <dbReference type="NCBI Taxonomy" id="2546320"/>
    <lineage>
        <taxon>Bacteria</taxon>
        <taxon>Bacillati</taxon>
        <taxon>Actinomycetota</taxon>
        <taxon>Actinomycetes</taxon>
        <taxon>Mycobacteriales</taxon>
        <taxon>Nocardiaceae</taxon>
        <taxon>Rhodococcus</taxon>
    </lineage>
</organism>
<dbReference type="EMBL" id="VIGH01000006">
    <property type="protein sequence ID" value="TQF68490.1"/>
    <property type="molecule type" value="Genomic_DNA"/>
</dbReference>
<evidence type="ECO:0000259" key="1">
    <source>
        <dbReference type="Pfam" id="PF09825"/>
    </source>
</evidence>
<comment type="caution">
    <text evidence="2">The sequence shown here is derived from an EMBL/GenBank/DDBJ whole genome shotgun (WGS) entry which is preliminary data.</text>
</comment>